<evidence type="ECO:0000313" key="2">
    <source>
        <dbReference type="Proteomes" id="UP000078492"/>
    </source>
</evidence>
<sequence length="121" mass="12918">IIYNITLCILTLRSYRHFCVIPSSRSFVARAGVELIHEKSTLTSQALETSLVSVSSGVARGARGDEGAGVFGTNSSSRWYLSTGQLAEIGKDWEFDSSTKSFVTLTESVSSMGGTTSLTIA</sequence>
<dbReference type="EMBL" id="KQ980956">
    <property type="protein sequence ID" value="KYN11101.1"/>
    <property type="molecule type" value="Genomic_DNA"/>
</dbReference>
<name>A0A151IUP4_9HYME</name>
<accession>A0A151IUP4</accession>
<dbReference type="Proteomes" id="UP000078492">
    <property type="component" value="Unassembled WGS sequence"/>
</dbReference>
<reference evidence="1 2" key="1">
    <citation type="submission" date="2015-09" db="EMBL/GenBank/DDBJ databases">
        <title>Trachymyrmex cornetzi WGS genome.</title>
        <authorList>
            <person name="Nygaard S."/>
            <person name="Hu H."/>
            <person name="Boomsma J."/>
            <person name="Zhang G."/>
        </authorList>
    </citation>
    <scope>NUCLEOTIDE SEQUENCE [LARGE SCALE GENOMIC DNA]</scope>
    <source>
        <strain evidence="1">Tcor2-1</strain>
        <tissue evidence="1">Whole body</tissue>
    </source>
</reference>
<feature type="non-terminal residue" evidence="1">
    <location>
        <position position="1"/>
    </location>
</feature>
<gene>
    <name evidence="1" type="ORF">ALC57_16760</name>
</gene>
<evidence type="ECO:0000313" key="1">
    <source>
        <dbReference type="EMBL" id="KYN11101.1"/>
    </source>
</evidence>
<organism evidence="1 2">
    <name type="scientific">Trachymyrmex cornetzi</name>
    <dbReference type="NCBI Taxonomy" id="471704"/>
    <lineage>
        <taxon>Eukaryota</taxon>
        <taxon>Metazoa</taxon>
        <taxon>Ecdysozoa</taxon>
        <taxon>Arthropoda</taxon>
        <taxon>Hexapoda</taxon>
        <taxon>Insecta</taxon>
        <taxon>Pterygota</taxon>
        <taxon>Neoptera</taxon>
        <taxon>Endopterygota</taxon>
        <taxon>Hymenoptera</taxon>
        <taxon>Apocrita</taxon>
        <taxon>Aculeata</taxon>
        <taxon>Formicoidea</taxon>
        <taxon>Formicidae</taxon>
        <taxon>Myrmicinae</taxon>
        <taxon>Trachymyrmex</taxon>
    </lineage>
</organism>
<dbReference type="AlphaFoldDB" id="A0A151IUP4"/>
<keyword evidence="2" id="KW-1185">Reference proteome</keyword>
<dbReference type="STRING" id="471704.A0A151IUP4"/>
<protein>
    <submittedName>
        <fullName evidence="1">Uncharacterized protein</fullName>
    </submittedName>
</protein>
<proteinExistence type="predicted"/>